<evidence type="ECO:0000256" key="1">
    <source>
        <dbReference type="SAM" id="MobiDB-lite"/>
    </source>
</evidence>
<dbReference type="InterPro" id="IPR050792">
    <property type="entry name" value="ADP-ribosylglycohydrolase"/>
</dbReference>
<protein>
    <submittedName>
        <fullName evidence="2">Uncharacterized protein</fullName>
    </submittedName>
</protein>
<dbReference type="OrthoDB" id="524326at2759"/>
<comment type="caution">
    <text evidence="2">The sequence shown here is derived from an EMBL/GenBank/DDBJ whole genome shotgun (WGS) entry which is preliminary data.</text>
</comment>
<organism evidence="2 3">
    <name type="scientific">Raphidocelis subcapitata</name>
    <dbReference type="NCBI Taxonomy" id="307507"/>
    <lineage>
        <taxon>Eukaryota</taxon>
        <taxon>Viridiplantae</taxon>
        <taxon>Chlorophyta</taxon>
        <taxon>core chlorophytes</taxon>
        <taxon>Chlorophyceae</taxon>
        <taxon>CS clade</taxon>
        <taxon>Sphaeropleales</taxon>
        <taxon>Selenastraceae</taxon>
        <taxon>Raphidocelis</taxon>
    </lineage>
</organism>
<dbReference type="InParanoid" id="A0A2V0P7I9"/>
<sequence length="461" mass="46685">MRSTPEPQAATAAAAKGDAEGRAEVEALIRDLEGRAMAAHAEAQALNKAQRFEEAKAKYDEMRRLDAKALRLANSLGCPSCRSNQSGAAGGAAAAPAAAAPEYATLQRVTPWPGPDPAAVADAAFGAVLGAGVADAAATSVQWIYDLATLEQLLSNRRAREGPGAHLDFLDPPASPFLPGYEVGRSSPYGEGASATLRALAGSGGFDAAAYARVLLEAFGEGFDGYRNASITGFLRNYGRGAAPPATGAEDAQADCVTRLPPLVAAFAGHDNLMRMVAAATRTTQNTDDAEAWACAGAAVLEALVLGGATVAEAVERAAAELRAGSGRLPASPRLAAISGHLKQALDLRAAPPSGVIEQLGRNCHMPNAAVTPIHVALHAEWRLEQSGARTAPAADVAFAEAVRGALAGGGCCASRAGFAGACLGARLGPGAVPAAWRAKALCAGEVEGLFAQLRAARGGG</sequence>
<reference evidence="2 3" key="1">
    <citation type="journal article" date="2018" name="Sci. Rep.">
        <title>Raphidocelis subcapitata (=Pseudokirchneriella subcapitata) provides an insight into genome evolution and environmental adaptations in the Sphaeropleales.</title>
        <authorList>
            <person name="Suzuki S."/>
            <person name="Yamaguchi H."/>
            <person name="Nakajima N."/>
            <person name="Kawachi M."/>
        </authorList>
    </citation>
    <scope>NUCLEOTIDE SEQUENCE [LARGE SCALE GENOMIC DNA]</scope>
    <source>
        <strain evidence="2 3">NIES-35</strain>
    </source>
</reference>
<dbReference type="PANTHER" id="PTHR16222:SF17">
    <property type="entry name" value="SELENOPROTEIN J"/>
    <property type="match status" value="1"/>
</dbReference>
<evidence type="ECO:0000313" key="2">
    <source>
        <dbReference type="EMBL" id="GBF94892.1"/>
    </source>
</evidence>
<dbReference type="PANTHER" id="PTHR16222">
    <property type="entry name" value="ADP-RIBOSYLGLYCOHYDROLASE"/>
    <property type="match status" value="1"/>
</dbReference>
<dbReference type="InterPro" id="IPR005502">
    <property type="entry name" value="Ribosyl_crysJ1"/>
</dbReference>
<dbReference type="Proteomes" id="UP000247498">
    <property type="component" value="Unassembled WGS sequence"/>
</dbReference>
<name>A0A2V0P7I9_9CHLO</name>
<dbReference type="Gene3D" id="1.10.4080.10">
    <property type="entry name" value="ADP-ribosylation/Crystallin J1"/>
    <property type="match status" value="1"/>
</dbReference>
<dbReference type="EMBL" id="BDRX01000057">
    <property type="protein sequence ID" value="GBF94892.1"/>
    <property type="molecule type" value="Genomic_DNA"/>
</dbReference>
<evidence type="ECO:0000313" key="3">
    <source>
        <dbReference type="Proteomes" id="UP000247498"/>
    </source>
</evidence>
<proteinExistence type="predicted"/>
<dbReference type="Pfam" id="PF03747">
    <property type="entry name" value="ADP_ribosyl_GH"/>
    <property type="match status" value="1"/>
</dbReference>
<dbReference type="AlphaFoldDB" id="A0A2V0P7I9"/>
<accession>A0A2V0P7I9</accession>
<dbReference type="SUPFAM" id="SSF101478">
    <property type="entry name" value="ADP-ribosylglycohydrolase"/>
    <property type="match status" value="1"/>
</dbReference>
<keyword evidence="3" id="KW-1185">Reference proteome</keyword>
<feature type="region of interest" description="Disordered" evidence="1">
    <location>
        <begin position="1"/>
        <end position="22"/>
    </location>
</feature>
<dbReference type="InterPro" id="IPR036705">
    <property type="entry name" value="Ribosyl_crysJ1_sf"/>
</dbReference>
<gene>
    <name evidence="2" type="ORF">Rsub_08135</name>
</gene>
<dbReference type="STRING" id="307507.A0A2V0P7I9"/>